<evidence type="ECO:0000256" key="2">
    <source>
        <dbReference type="ARBA" id="ARBA00022691"/>
    </source>
</evidence>
<evidence type="ECO:0000313" key="7">
    <source>
        <dbReference type="EMBL" id="MBD1548930.1"/>
    </source>
</evidence>
<organism evidence="7 8">
    <name type="scientific">Roseibium aggregatum</name>
    <dbReference type="NCBI Taxonomy" id="187304"/>
    <lineage>
        <taxon>Bacteria</taxon>
        <taxon>Pseudomonadati</taxon>
        <taxon>Pseudomonadota</taxon>
        <taxon>Alphaproteobacteria</taxon>
        <taxon>Hyphomicrobiales</taxon>
        <taxon>Stappiaceae</taxon>
        <taxon>Roseibium</taxon>
    </lineage>
</organism>
<keyword evidence="2" id="KW-0949">S-adenosyl-L-methionine</keyword>
<evidence type="ECO:0000256" key="3">
    <source>
        <dbReference type="ARBA" id="ARBA00022723"/>
    </source>
</evidence>
<dbReference type="PROSITE" id="PS51918">
    <property type="entry name" value="RADICAL_SAM"/>
    <property type="match status" value="1"/>
</dbReference>
<dbReference type="Pfam" id="PF04055">
    <property type="entry name" value="Radical_SAM"/>
    <property type="match status" value="1"/>
</dbReference>
<dbReference type="SFLD" id="SFLDG01082">
    <property type="entry name" value="B12-binding_domain_containing"/>
    <property type="match status" value="1"/>
</dbReference>
<dbReference type="SUPFAM" id="SSF102114">
    <property type="entry name" value="Radical SAM enzymes"/>
    <property type="match status" value="1"/>
</dbReference>
<comment type="caution">
    <text evidence="7">The sequence shown here is derived from an EMBL/GenBank/DDBJ whole genome shotgun (WGS) entry which is preliminary data.</text>
</comment>
<dbReference type="CDD" id="cd01335">
    <property type="entry name" value="Radical_SAM"/>
    <property type="match status" value="1"/>
</dbReference>
<evidence type="ECO:0000259" key="6">
    <source>
        <dbReference type="PROSITE" id="PS51918"/>
    </source>
</evidence>
<dbReference type="PANTHER" id="PTHR43409:SF7">
    <property type="entry name" value="BLL1977 PROTEIN"/>
    <property type="match status" value="1"/>
</dbReference>
<dbReference type="GO" id="GO:0003824">
    <property type="term" value="F:catalytic activity"/>
    <property type="evidence" value="ECO:0007669"/>
    <property type="project" value="InterPro"/>
</dbReference>
<dbReference type="InterPro" id="IPR006638">
    <property type="entry name" value="Elp3/MiaA/NifB-like_rSAM"/>
</dbReference>
<dbReference type="InterPro" id="IPR058240">
    <property type="entry name" value="rSAM_sf"/>
</dbReference>
<comment type="cofactor">
    <cofactor evidence="1">
        <name>[4Fe-4S] cluster</name>
        <dbReference type="ChEBI" id="CHEBI:49883"/>
    </cofactor>
</comment>
<dbReference type="EMBL" id="JABFCZ010000028">
    <property type="protein sequence ID" value="MBD1548930.1"/>
    <property type="molecule type" value="Genomic_DNA"/>
</dbReference>
<dbReference type="SMART" id="SM00729">
    <property type="entry name" value="Elp3"/>
    <property type="match status" value="1"/>
</dbReference>
<dbReference type="SFLD" id="SFLDS00029">
    <property type="entry name" value="Radical_SAM"/>
    <property type="match status" value="1"/>
</dbReference>
<dbReference type="InterPro" id="IPR023404">
    <property type="entry name" value="rSAM_horseshoe"/>
</dbReference>
<gene>
    <name evidence="7" type="ORF">HK439_21945</name>
</gene>
<evidence type="ECO:0000256" key="5">
    <source>
        <dbReference type="ARBA" id="ARBA00023014"/>
    </source>
</evidence>
<evidence type="ECO:0000313" key="8">
    <source>
        <dbReference type="Proteomes" id="UP000598467"/>
    </source>
</evidence>
<dbReference type="AlphaFoldDB" id="A0A926P3G0"/>
<feature type="domain" description="Radical SAM core" evidence="6">
    <location>
        <begin position="256"/>
        <end position="546"/>
    </location>
</feature>
<protein>
    <submittedName>
        <fullName evidence="7">Radical SAM protein</fullName>
    </submittedName>
</protein>
<dbReference type="GO" id="GO:0051536">
    <property type="term" value="F:iron-sulfur cluster binding"/>
    <property type="evidence" value="ECO:0007669"/>
    <property type="project" value="UniProtKB-KW"/>
</dbReference>
<dbReference type="InterPro" id="IPR007197">
    <property type="entry name" value="rSAM"/>
</dbReference>
<dbReference type="PANTHER" id="PTHR43409">
    <property type="entry name" value="ANAEROBIC MAGNESIUM-PROTOPORPHYRIN IX MONOMETHYL ESTER CYCLASE-RELATED"/>
    <property type="match status" value="1"/>
</dbReference>
<keyword evidence="5" id="KW-0411">Iron-sulfur</keyword>
<dbReference type="GO" id="GO:0005829">
    <property type="term" value="C:cytosol"/>
    <property type="evidence" value="ECO:0007669"/>
    <property type="project" value="TreeGrafter"/>
</dbReference>
<evidence type="ECO:0000256" key="4">
    <source>
        <dbReference type="ARBA" id="ARBA00023004"/>
    </source>
</evidence>
<keyword evidence="3" id="KW-0479">Metal-binding</keyword>
<accession>A0A926P3G0</accession>
<sequence>MNFVAPTSFPETLGPNALKGVKVLFINMPIREQARPNNPPVGPALLAGRLREYGAEPNIVDLNIYRIQDEEAARRGLEFGRSLTFAEARALLARTLDKIGPQHVIGMSGLITTLTWQTEVAKIIRDLDPDAMLASGGGLATQFRTTLFDWIPELDAVSHSEGDDVILKMALDAKTIRDLGFDRAEKSGRLAPYFHDTKNGRPRFFYQGYRTADLDALPWPAYDLLKEDVDGLPVMEIYLNTPVWGGSAKNSSATSFDMPRSISTISSRGCPFACKFCFRGGQGERNYGVRSAQNIADEFLHYRDCYGVEFIALLDDNFMVSPKRITELADILEPYARDGKLQWGTHGRLDEAADLRPDRNGGYKKADVRRVDEMARAGCVYIGFGAESASARTLDAMGKGGFMLSNGITKINGYEFPLTMVEGIRNTYASGIHGNCTWIMGYPGETLPDLQTSIAFIRWQEEEISRGLTPGSAEHTKALASINKALFTATAYPGTEMFQAPKVMASLGEVFGLTFDAKTKQPVADENYRKYVLELNDASKLIANSDGRPLNYSDMPDDQFVEVRSMLDAGKLDEVLSL</sequence>
<keyword evidence="4" id="KW-0408">Iron</keyword>
<dbReference type="Proteomes" id="UP000598467">
    <property type="component" value="Unassembled WGS sequence"/>
</dbReference>
<dbReference type="GO" id="GO:0046872">
    <property type="term" value="F:metal ion binding"/>
    <property type="evidence" value="ECO:0007669"/>
    <property type="project" value="UniProtKB-KW"/>
</dbReference>
<dbReference type="Gene3D" id="3.80.30.20">
    <property type="entry name" value="tm_1862 like domain"/>
    <property type="match status" value="1"/>
</dbReference>
<proteinExistence type="predicted"/>
<dbReference type="RefSeq" id="WP_190293619.1">
    <property type="nucleotide sequence ID" value="NZ_JABFCZ010000028.1"/>
</dbReference>
<reference evidence="7" key="1">
    <citation type="submission" date="2020-05" db="EMBL/GenBank/DDBJ databases">
        <title>Identification of trans-AT polyketide cluster in two marine bacteria, producers of a novel glutaramide-containing polyketide sesbanimide D and analogs.</title>
        <authorList>
            <person name="Kacar D."/>
            <person name="Rodriguez P."/>
            <person name="Canedo L."/>
            <person name="Gonzalez E."/>
            <person name="Galan B."/>
            <person name="De La Calle F."/>
            <person name="Garcia J.L."/>
        </authorList>
    </citation>
    <scope>NUCLEOTIDE SEQUENCE</scope>
    <source>
        <strain evidence="7">PHM038</strain>
    </source>
</reference>
<name>A0A926P3G0_9HYPH</name>
<evidence type="ECO:0000256" key="1">
    <source>
        <dbReference type="ARBA" id="ARBA00001966"/>
    </source>
</evidence>
<dbReference type="InterPro" id="IPR051198">
    <property type="entry name" value="BchE-like"/>
</dbReference>